<dbReference type="EC" id="1.2.4.1" evidence="15"/>
<evidence type="ECO:0000313" key="19">
    <source>
        <dbReference type="Proteomes" id="UP000682877"/>
    </source>
</evidence>
<dbReference type="CDD" id="cd02000">
    <property type="entry name" value="TPP_E1_PDC_ADC_BCADC"/>
    <property type="match status" value="1"/>
</dbReference>
<evidence type="ECO:0000256" key="12">
    <source>
        <dbReference type="ARBA" id="ARBA00025211"/>
    </source>
</evidence>
<feature type="compositionally biased region" description="Basic and acidic residues" evidence="16">
    <location>
        <begin position="176"/>
        <end position="236"/>
    </location>
</feature>
<dbReference type="Gene3D" id="3.40.50.970">
    <property type="match status" value="1"/>
</dbReference>
<evidence type="ECO:0000256" key="1">
    <source>
        <dbReference type="ARBA" id="ARBA00001964"/>
    </source>
</evidence>
<keyword evidence="4" id="KW-0678">Repressor</keyword>
<dbReference type="InterPro" id="IPR039774">
    <property type="entry name" value="Sin3-like"/>
</dbReference>
<dbReference type="InterPro" id="IPR003822">
    <property type="entry name" value="PAH"/>
</dbReference>
<sequence length="1723" mass="193885">MVGGGSAQKLTTNDALAYLKAVKDKFQDQREKYDEFLEVMKNFKSQRVDTAGVITRVKELFKGHQELILGFNTFLPKGFEITLQPEDGQPPLKKRVEFEEAISFVNKIKTRFQGDDHVYKSFLDILNMYRKDSKSITEVYQEVAVLFRDHTDLLVEFTHFLPDTSAAPSIHSVKTSARDRGMSLPDKKDRIITPHPDHDYGTEHMDRERPMKKENKEHMRGNNNENEHRDVRDFEPDSKKEQFLNKKQKIHIRGDDSAEISNQVREGNKFSGAVPSSSTYDEKGAMKSYSQDLAIVDRVKEKLNASEYQEFLRCLNLFSKEIISRPELQSLVGNLIGVYPDLMDSFIEFLVQCEKTEGLLSGILTKKSLWSEGKYPQPSLENDRDQEHKRDDGFRDRDHDKERLEKAAANLKWAKPISELDLSNCEQCTPSYRLLPKNYPISIASQKTELGKLVLNDHWVSVTSGSEDYSFSHMRKNQYEESLFKCEDDRFELDMLLESVNSTTKHVEELLAKINSNELKTNSPIRVEDHLTALNLRCIERLYGDHGLDVMDVLKKNVSLALPVILTRLKQKQEEWARCRSDFDKVWADIYAKNYYKSLDHRSFYFKQQDSKSLSMKALLAEIKDITEKKREDDSLLAFAAGNRLSISPNLEFDYPDPDLHEDLYQLIKYSCAEMCSTEQLDKVMKIWTTFVEQIFGVPSRPQGAEDQEDVVKSINQNVKSGSSSAGESEGSPHNYASVADSRRSNTSQKANEHNQLGLPSNSVRNGAAVRTSDALCETAQHEKMLKNVVTSGEKPESKQAVSIEHVHDSTALAVDGLLDQSNGGSSIVHMTGHNNNNLKPVTCGTELELKMDNGNGPKLEVGNKRLLSNGISVEITSTQELAGNSKVEREEGELSPNGDFEEDNFAVYEKTGLETTSKANDNTGNNIIGDRSREGEPSCLETGAENDAEGDENAARSSEDSRNAYENGDVSGTESGGGEGPEDDLDRNSKGDSECEAEGMADAHDAEEDGSALPFSARFLLHVKPLAKYVPSTIALHDKDKDSLKNSQVFYGNDSFYVLFRLHRILYERILSAKVNSSSPEGKWRTSNTKNPTDSYARFMTALYNLLDGTSDNAKFEDDCRAIIGTQSYILFTLDKLIHKFIKHLQGVAADEMDNKLLQLHAYEKSRRPETIFDAVYYDNARVLLPDENIYRIECRLSTPAKLSIQLMCNGLDKPDVTSVSIDPTFAAYLHNDFLSIQSNAREDRRIYLNRNKRKVCGKDEQLYSTDGVKIKNGLECKIACGSSKVSYVLETEDLLVRVKKRRKTVCYNEHSWVWQMREILKANRRVPAMALSRLSSRSNTFLKPAITALPSSIRRHVSTDSSPITIETAVPFTSHLCESPSRSVETSSEEILAFFRDMARMRRMEIAADSLYKAKLIRGFCHLYDGQEALAVGMEAAITKKDAIITSYRDHCTFIGRGGKLVDAFSELMGRKTGCSHGKGGSMHFYKKDASFYGGHGIVGAQIPLGCGLAFAQKYNKDEAVTFALYGDGAANQGQLFEALNISALWDLPAILVCENNHYGMGTATWRSAKSPAYFKRGDYVPGLKVDGMDALAVKQACKFAKEHALKNGPIILEMDTYRYHGHSMSDPGSTYRTRDEISGVRQVRDPIERVRKLLLSHDIATEKELKDMEKEIRKEVDDAVAQAKESPVPDASELFTNMYVKDCGVESFGADRKELKVTLP</sequence>
<dbReference type="FunFam" id="3.40.50.970:FF:000013">
    <property type="entry name" value="Pyruvate dehydrogenase E1 component subunit alpha"/>
    <property type="match status" value="1"/>
</dbReference>
<dbReference type="Pfam" id="PF08295">
    <property type="entry name" value="Sin3_corepress"/>
    <property type="match status" value="1"/>
</dbReference>
<evidence type="ECO:0000256" key="7">
    <source>
        <dbReference type="ARBA" id="ARBA00023015"/>
    </source>
</evidence>
<evidence type="ECO:0000256" key="9">
    <source>
        <dbReference type="ARBA" id="ARBA00023163"/>
    </source>
</evidence>
<dbReference type="InterPro" id="IPR013194">
    <property type="entry name" value="HDAC_interact_dom"/>
</dbReference>
<keyword evidence="7" id="KW-0805">Transcription regulation</keyword>
<dbReference type="InterPro" id="IPR031693">
    <property type="entry name" value="Sin3_C"/>
</dbReference>
<dbReference type="GO" id="GO:0000122">
    <property type="term" value="P:negative regulation of transcription by RNA polymerase II"/>
    <property type="evidence" value="ECO:0007669"/>
    <property type="project" value="TreeGrafter"/>
</dbReference>
<dbReference type="GO" id="GO:0003714">
    <property type="term" value="F:transcription corepressor activity"/>
    <property type="evidence" value="ECO:0007669"/>
    <property type="project" value="InterPro"/>
</dbReference>
<evidence type="ECO:0000256" key="15">
    <source>
        <dbReference type="RuleBase" id="RU361139"/>
    </source>
</evidence>
<evidence type="ECO:0000259" key="17">
    <source>
        <dbReference type="SMART" id="SM00761"/>
    </source>
</evidence>
<evidence type="ECO:0000256" key="5">
    <source>
        <dbReference type="ARBA" id="ARBA00022737"/>
    </source>
</evidence>
<evidence type="ECO:0000256" key="16">
    <source>
        <dbReference type="SAM" id="MobiDB-lite"/>
    </source>
</evidence>
<dbReference type="Proteomes" id="UP000682877">
    <property type="component" value="Chromosome 1"/>
</dbReference>
<dbReference type="Pfam" id="PF00676">
    <property type="entry name" value="E1_dh"/>
    <property type="match status" value="1"/>
</dbReference>
<keyword evidence="11 15" id="KW-0670">Pyruvate</keyword>
<reference evidence="18" key="1">
    <citation type="submission" date="2021-01" db="EMBL/GenBank/DDBJ databases">
        <authorList>
            <person name="Bezrukov I."/>
        </authorList>
    </citation>
    <scope>NUCLEOTIDE SEQUENCE</scope>
</reference>
<proteinExistence type="predicted"/>
<dbReference type="Pfam" id="PF02671">
    <property type="entry name" value="PAH"/>
    <property type="match status" value="3"/>
</dbReference>
<dbReference type="GO" id="GO:0000785">
    <property type="term" value="C:chromatin"/>
    <property type="evidence" value="ECO:0007669"/>
    <property type="project" value="TreeGrafter"/>
</dbReference>
<keyword evidence="5" id="KW-0677">Repeat</keyword>
<gene>
    <name evidence="18" type="ORF">AARE701A_LOCUS2010</name>
</gene>
<evidence type="ECO:0000256" key="4">
    <source>
        <dbReference type="ARBA" id="ARBA00022491"/>
    </source>
</evidence>
<dbReference type="GO" id="GO:0000118">
    <property type="term" value="C:histone deacetylase complex"/>
    <property type="evidence" value="ECO:0007669"/>
    <property type="project" value="TreeGrafter"/>
</dbReference>
<dbReference type="FunFam" id="1.20.1160.11:FF:000001">
    <property type="entry name" value="Paired amphipathic helix protein Sin3"/>
    <property type="match status" value="1"/>
</dbReference>
<dbReference type="SMART" id="SM00761">
    <property type="entry name" value="HDAC_interact"/>
    <property type="match status" value="1"/>
</dbReference>
<dbReference type="EMBL" id="LR999451">
    <property type="protein sequence ID" value="CAE5958410.1"/>
    <property type="molecule type" value="Genomic_DNA"/>
</dbReference>
<dbReference type="InterPro" id="IPR017597">
    <property type="entry name" value="Pyrv_DH_E1_asu_subgrp-y"/>
</dbReference>
<protein>
    <recommendedName>
        <fullName evidence="15">Pyruvate dehydrogenase E1 component subunit alpha</fullName>
        <ecNumber evidence="15">1.2.4.1</ecNumber>
    </recommendedName>
</protein>
<organism evidence="18 19">
    <name type="scientific">Arabidopsis arenosa</name>
    <name type="common">Sand rock-cress</name>
    <name type="synonym">Cardaminopsis arenosa</name>
    <dbReference type="NCBI Taxonomy" id="38785"/>
    <lineage>
        <taxon>Eukaryota</taxon>
        <taxon>Viridiplantae</taxon>
        <taxon>Streptophyta</taxon>
        <taxon>Embryophyta</taxon>
        <taxon>Tracheophyta</taxon>
        <taxon>Spermatophyta</taxon>
        <taxon>Magnoliopsida</taxon>
        <taxon>eudicotyledons</taxon>
        <taxon>Gunneridae</taxon>
        <taxon>Pentapetalae</taxon>
        <taxon>rosids</taxon>
        <taxon>malvids</taxon>
        <taxon>Brassicales</taxon>
        <taxon>Brassicaceae</taxon>
        <taxon>Camelineae</taxon>
        <taxon>Arabidopsis</taxon>
    </lineage>
</organism>
<dbReference type="InterPro" id="IPR001017">
    <property type="entry name" value="DH_E1"/>
</dbReference>
<comment type="function">
    <text evidence="12">The pyruvate dehydrogenase complex catalyzes the overall conversion of pyruvate to acetyl-CoA and CO(2). It contains multiple copies of three enzymatic components: pyruvate dehydrogenase (E1), dihydrolipoamide acetyltransferase (E2) and lipoamide dehydrogenase (E3).</text>
</comment>
<comment type="catalytic activity">
    <reaction evidence="13 15">
        <text>N(6)-[(R)-lipoyl]-L-lysyl-[protein] + pyruvate + H(+) = N(6)-[(R)-S(8)-acetyldihydrolipoyl]-L-lysyl-[protein] + CO2</text>
        <dbReference type="Rhea" id="RHEA:19189"/>
        <dbReference type="Rhea" id="RHEA-COMP:10474"/>
        <dbReference type="Rhea" id="RHEA-COMP:10478"/>
        <dbReference type="ChEBI" id="CHEBI:15361"/>
        <dbReference type="ChEBI" id="CHEBI:15378"/>
        <dbReference type="ChEBI" id="CHEBI:16526"/>
        <dbReference type="ChEBI" id="CHEBI:83099"/>
        <dbReference type="ChEBI" id="CHEBI:83111"/>
        <dbReference type="EC" id="1.2.4.1"/>
    </reaction>
</comment>
<comment type="subcellular location">
    <subcellularLocation>
        <location evidence="2 14">Nucleus</location>
    </subcellularLocation>
</comment>
<feature type="region of interest" description="Disordered" evidence="16">
    <location>
        <begin position="375"/>
        <end position="399"/>
    </location>
</feature>
<evidence type="ECO:0000256" key="8">
    <source>
        <dbReference type="ARBA" id="ARBA00023052"/>
    </source>
</evidence>
<keyword evidence="10 14" id="KW-0539">Nucleus</keyword>
<dbReference type="SUPFAM" id="SSF47762">
    <property type="entry name" value="PAH2 domain"/>
    <property type="match status" value="3"/>
</dbReference>
<comment type="cofactor">
    <cofactor evidence="1 15">
        <name>thiamine diphosphate</name>
        <dbReference type="ChEBI" id="CHEBI:58937"/>
    </cofactor>
</comment>
<keyword evidence="6 15" id="KW-0560">Oxidoreductase</keyword>
<dbReference type="NCBIfam" id="TIGR03182">
    <property type="entry name" value="PDH_E1_alph_y"/>
    <property type="match status" value="1"/>
</dbReference>
<feature type="compositionally biased region" description="Polar residues" evidence="16">
    <location>
        <begin position="745"/>
        <end position="765"/>
    </location>
</feature>
<evidence type="ECO:0000256" key="6">
    <source>
        <dbReference type="ARBA" id="ARBA00023002"/>
    </source>
</evidence>
<feature type="region of interest" description="Disordered" evidence="16">
    <location>
        <begin position="256"/>
        <end position="283"/>
    </location>
</feature>
<evidence type="ECO:0000256" key="2">
    <source>
        <dbReference type="ARBA" id="ARBA00004123"/>
    </source>
</evidence>
<feature type="compositionally biased region" description="Basic and acidic residues" evidence="16">
    <location>
        <begin position="954"/>
        <end position="964"/>
    </location>
</feature>
<keyword evidence="9" id="KW-0804">Transcription</keyword>
<dbReference type="InterPro" id="IPR029061">
    <property type="entry name" value="THDP-binding"/>
</dbReference>
<dbReference type="PROSITE" id="PS51477">
    <property type="entry name" value="PAH"/>
    <property type="match status" value="3"/>
</dbReference>
<evidence type="ECO:0000256" key="3">
    <source>
        <dbReference type="ARBA" id="ARBA00011130"/>
    </source>
</evidence>
<dbReference type="FunFam" id="1.20.1160.11:FF:000003">
    <property type="entry name" value="Paired amphipathic helix SIN3-like protein"/>
    <property type="match status" value="1"/>
</dbReference>
<keyword evidence="19" id="KW-1185">Reference proteome</keyword>
<evidence type="ECO:0000256" key="10">
    <source>
        <dbReference type="ARBA" id="ARBA00023242"/>
    </source>
</evidence>
<feature type="compositionally biased region" description="Polar residues" evidence="16">
    <location>
        <begin position="914"/>
        <end position="927"/>
    </location>
</feature>
<dbReference type="GO" id="GO:0006086">
    <property type="term" value="P:pyruvate decarboxylation to acetyl-CoA"/>
    <property type="evidence" value="ECO:0007669"/>
    <property type="project" value="InterPro"/>
</dbReference>
<accession>A0A8S1ZH15</accession>
<evidence type="ECO:0000313" key="18">
    <source>
        <dbReference type="EMBL" id="CAE5958410.1"/>
    </source>
</evidence>
<dbReference type="InterPro" id="IPR036600">
    <property type="entry name" value="PAH_sf"/>
</dbReference>
<dbReference type="Gene3D" id="1.20.1160.11">
    <property type="entry name" value="Paired amphipathic helix"/>
    <property type="match status" value="3"/>
</dbReference>
<keyword evidence="8 15" id="KW-0786">Thiamine pyrophosphate</keyword>
<dbReference type="GO" id="GO:0004739">
    <property type="term" value="F:pyruvate dehydrogenase (acetyl-transferring) activity"/>
    <property type="evidence" value="ECO:0007669"/>
    <property type="project" value="UniProtKB-UniRule"/>
</dbReference>
<dbReference type="Pfam" id="PF16879">
    <property type="entry name" value="Sin3a_C"/>
    <property type="match status" value="1"/>
</dbReference>
<feature type="domain" description="Histone deacetylase interacting" evidence="17">
    <location>
        <begin position="424"/>
        <end position="524"/>
    </location>
</feature>
<feature type="region of interest" description="Disordered" evidence="16">
    <location>
        <begin position="718"/>
        <end position="770"/>
    </location>
</feature>
<evidence type="ECO:0000256" key="11">
    <source>
        <dbReference type="ARBA" id="ARBA00023317"/>
    </source>
</evidence>
<comment type="subunit">
    <text evidence="3">Tetramer of 2 alpha and 2 beta subunits.</text>
</comment>
<dbReference type="SUPFAM" id="SSF52518">
    <property type="entry name" value="Thiamin diphosphate-binding fold (THDP-binding)"/>
    <property type="match status" value="1"/>
</dbReference>
<evidence type="ECO:0000256" key="13">
    <source>
        <dbReference type="ARBA" id="ARBA00051231"/>
    </source>
</evidence>
<dbReference type="FunFam" id="1.20.1160.11:FF:000002">
    <property type="entry name" value="Paired amphipathic helix protein SIN3"/>
    <property type="match status" value="1"/>
</dbReference>
<feature type="region of interest" description="Disordered" evidence="16">
    <location>
        <begin position="883"/>
        <end position="1009"/>
    </location>
</feature>
<feature type="compositionally biased region" description="Acidic residues" evidence="16">
    <location>
        <begin position="995"/>
        <end position="1009"/>
    </location>
</feature>
<feature type="region of interest" description="Disordered" evidence="16">
    <location>
        <begin position="171"/>
        <end position="236"/>
    </location>
</feature>
<dbReference type="PANTHER" id="PTHR12346:SF0">
    <property type="entry name" value="SIN3A, ISOFORM G"/>
    <property type="match status" value="1"/>
</dbReference>
<feature type="compositionally biased region" description="Basic and acidic residues" evidence="16">
    <location>
        <begin position="381"/>
        <end position="399"/>
    </location>
</feature>
<name>A0A8S1ZH15_ARAAE</name>
<feature type="compositionally biased region" description="Low complexity" evidence="16">
    <location>
        <begin position="721"/>
        <end position="732"/>
    </location>
</feature>
<evidence type="ECO:0000256" key="14">
    <source>
        <dbReference type="PROSITE-ProRule" id="PRU00810"/>
    </source>
</evidence>
<dbReference type="PANTHER" id="PTHR12346">
    <property type="entry name" value="SIN3B-RELATED"/>
    <property type="match status" value="1"/>
</dbReference>